<comment type="caution">
    <text evidence="1">The sequence shown here is derived from an EMBL/GenBank/DDBJ whole genome shotgun (WGS) entry which is preliminary data.</text>
</comment>
<keyword evidence="2" id="KW-1185">Reference proteome</keyword>
<proteinExistence type="predicted"/>
<dbReference type="EMBL" id="CM047582">
    <property type="protein sequence ID" value="KAI9915716.1"/>
    <property type="molecule type" value="Genomic_DNA"/>
</dbReference>
<sequence length="120" mass="13287">MVSSCIERVSSTLSTALRVYLCFVPDGISTTLPPTLDQRFDTPMTKQLGAHGTNAAAISLESGVVDCILIVGTTKNEDYSTSFDKAHMQFQYQLLIVKISHFRPRLSVLLSKWCGNYRAI</sequence>
<evidence type="ECO:0000313" key="1">
    <source>
        <dbReference type="EMBL" id="KAI9915716.1"/>
    </source>
</evidence>
<protein>
    <submittedName>
        <fullName evidence="1">Uncharacterized protein</fullName>
    </submittedName>
</protein>
<organism evidence="1 2">
    <name type="scientific">Peronosclerospora sorghi</name>
    <dbReference type="NCBI Taxonomy" id="230839"/>
    <lineage>
        <taxon>Eukaryota</taxon>
        <taxon>Sar</taxon>
        <taxon>Stramenopiles</taxon>
        <taxon>Oomycota</taxon>
        <taxon>Peronosporomycetes</taxon>
        <taxon>Peronosporales</taxon>
        <taxon>Peronosporaceae</taxon>
        <taxon>Peronosclerospora</taxon>
    </lineage>
</organism>
<reference evidence="1 2" key="1">
    <citation type="journal article" date="2022" name="bioRxiv">
        <title>The genome of the oomycete Peronosclerospora sorghi, a cosmopolitan pathogen of maize and sorghum, is inflated with dispersed pseudogenes.</title>
        <authorList>
            <person name="Fletcher K."/>
            <person name="Martin F."/>
            <person name="Isakeit T."/>
            <person name="Cavanaugh K."/>
            <person name="Magill C."/>
            <person name="Michelmore R."/>
        </authorList>
    </citation>
    <scope>NUCLEOTIDE SEQUENCE [LARGE SCALE GENOMIC DNA]</scope>
    <source>
        <strain evidence="1">P6</strain>
    </source>
</reference>
<dbReference type="Proteomes" id="UP001163321">
    <property type="component" value="Chromosome 3"/>
</dbReference>
<name>A0ACC0WBL5_9STRA</name>
<accession>A0ACC0WBL5</accession>
<evidence type="ECO:0000313" key="2">
    <source>
        <dbReference type="Proteomes" id="UP001163321"/>
    </source>
</evidence>
<gene>
    <name evidence="1" type="ORF">PsorP6_008228</name>
</gene>